<name>A0A0J9T3I9_PLAV1</name>
<protein>
    <submittedName>
        <fullName evidence="3">Uncharacterized protein</fullName>
    </submittedName>
</protein>
<accession>A0A0J9T3I9</accession>
<dbReference type="InterPro" id="IPR008780">
    <property type="entry name" value="Plasmodium_Vir"/>
</dbReference>
<dbReference type="Pfam" id="PF05795">
    <property type="entry name" value="Plasmodium_Vir"/>
    <property type="match status" value="1"/>
</dbReference>
<keyword evidence="2" id="KW-0472">Membrane</keyword>
<feature type="region of interest" description="Disordered" evidence="1">
    <location>
        <begin position="262"/>
        <end position="290"/>
    </location>
</feature>
<dbReference type="AlphaFoldDB" id="A0A0J9T3I9"/>
<feature type="transmembrane region" description="Helical" evidence="2">
    <location>
        <begin position="604"/>
        <end position="626"/>
    </location>
</feature>
<keyword evidence="2" id="KW-1133">Transmembrane helix</keyword>
<sequence length="628" mass="73252">MLVIKNDDFFDKLEEKYPFLWGFPLSKIYELFILSAKTENTFQVHCNDLKKNDSTCDLRHICTSVATLLLRLKDKFEHGERVSTFAKQCEYLNYWIYYNIKDSLKCNNISMFYERLNGIKQGLIPNGHTCDIQDFNIDKEEFLQKKTLFFHTEILHWFKNKYKGINNNDRTKYNEYLVEAYNFYKDIICSADSQIKANFNEELTKFKNIFNDTITYLKEKPIGIWQSVIPEKNESMCTNVLPRTERVISQAGREEYNVLSRQKVPLGSEGPKEQGEQGGEQERPGESGLSGLLVTAGDAPSILQDFNGQVINGGTPEEVRPSKASTIASSLAGSCFFLGMMYKIIKWHKYIFTEDKYYIYIMLIFLCYHCRIMYDFFDNIPTYINNVETAKNDNNELNHNDDCDGFSKQYTKDNISIGKNICEQFIKLCKQLPNVIDYNTRQPNYINDWNFLSYWLNIKIKESKLNGTICPDYFYSGMENHCIKTLPFSSQTNFIYNINKEDLGRMEILYILYKNYNKLDTIINNVTPQEPKSLLEPSRTCSNNYKIGRSMCYGKYNKFCEKLKDFKTKYENLYKTAESKGDQYTNNFKKLTDYENSNIISSTVIGSAAGLIPLFGILYKVGYLIIKF</sequence>
<evidence type="ECO:0000256" key="2">
    <source>
        <dbReference type="SAM" id="Phobius"/>
    </source>
</evidence>
<evidence type="ECO:0000313" key="3">
    <source>
        <dbReference type="EMBL" id="KMZ89586.1"/>
    </source>
</evidence>
<evidence type="ECO:0000256" key="1">
    <source>
        <dbReference type="SAM" id="MobiDB-lite"/>
    </source>
</evidence>
<dbReference type="EMBL" id="KQ234711">
    <property type="protein sequence ID" value="KMZ89586.1"/>
    <property type="molecule type" value="Genomic_DNA"/>
</dbReference>
<feature type="compositionally biased region" description="Basic and acidic residues" evidence="1">
    <location>
        <begin position="270"/>
        <end position="285"/>
    </location>
</feature>
<reference evidence="3 4" key="1">
    <citation type="submission" date="2011-08" db="EMBL/GenBank/DDBJ databases">
        <title>The Genome Sequence of Plasmodium vivax Brazil I.</title>
        <authorList>
            <consortium name="The Broad Institute Genome Sequencing Platform"/>
            <consortium name="The Broad Institute Genome Sequencing Center for Infectious Disease"/>
            <person name="Neafsey D."/>
            <person name="Carlton J."/>
            <person name="Barnwell J."/>
            <person name="Collins W."/>
            <person name="Escalante A."/>
            <person name="Mullikin J."/>
            <person name="Saul A."/>
            <person name="Guigo R."/>
            <person name="Camara F."/>
            <person name="Young S.K."/>
            <person name="Zeng Q."/>
            <person name="Gargeya S."/>
            <person name="Fitzgerald M."/>
            <person name="Haas B."/>
            <person name="Abouelleil A."/>
            <person name="Alvarado L."/>
            <person name="Arachchi H.M."/>
            <person name="Berlin A."/>
            <person name="Brown A."/>
            <person name="Chapman S.B."/>
            <person name="Chen Z."/>
            <person name="Dunbar C."/>
            <person name="Freedman E."/>
            <person name="Gearin G."/>
            <person name="Gellesch M."/>
            <person name="Goldberg J."/>
            <person name="Griggs A."/>
            <person name="Gujja S."/>
            <person name="Heiman D."/>
            <person name="Howarth C."/>
            <person name="Larson L."/>
            <person name="Lui A."/>
            <person name="MacDonald P.J.P."/>
            <person name="Montmayeur A."/>
            <person name="Murphy C."/>
            <person name="Neiman D."/>
            <person name="Pearson M."/>
            <person name="Priest M."/>
            <person name="Roberts A."/>
            <person name="Saif S."/>
            <person name="Shea T."/>
            <person name="Shenoy N."/>
            <person name="Sisk P."/>
            <person name="Stolte C."/>
            <person name="Sykes S."/>
            <person name="Wortman J."/>
            <person name="Nusbaum C."/>
            <person name="Birren B."/>
        </authorList>
    </citation>
    <scope>NUCLEOTIDE SEQUENCE [LARGE SCALE GENOMIC DNA]</scope>
    <source>
        <strain evidence="3 4">Brazil I</strain>
    </source>
</reference>
<gene>
    <name evidence="3" type="ORF">PVBG_03307</name>
</gene>
<organism evidence="3 4">
    <name type="scientific">Plasmodium vivax (strain Brazil I)</name>
    <dbReference type="NCBI Taxonomy" id="1033975"/>
    <lineage>
        <taxon>Eukaryota</taxon>
        <taxon>Sar</taxon>
        <taxon>Alveolata</taxon>
        <taxon>Apicomplexa</taxon>
        <taxon>Aconoidasida</taxon>
        <taxon>Haemosporida</taxon>
        <taxon>Plasmodiidae</taxon>
        <taxon>Plasmodium</taxon>
        <taxon>Plasmodium (Plasmodium)</taxon>
    </lineage>
</organism>
<keyword evidence="2" id="KW-0812">Transmembrane</keyword>
<evidence type="ECO:0000313" key="4">
    <source>
        <dbReference type="Proteomes" id="UP000053327"/>
    </source>
</evidence>
<proteinExistence type="predicted"/>
<dbReference type="Proteomes" id="UP000053327">
    <property type="component" value="Unassembled WGS sequence"/>
</dbReference>